<accession>A0A919RHS2</accession>
<protein>
    <recommendedName>
        <fullName evidence="1">HTH luxR-type domain-containing protein</fullName>
    </recommendedName>
</protein>
<evidence type="ECO:0000313" key="3">
    <source>
        <dbReference type="Proteomes" id="UP000606172"/>
    </source>
</evidence>
<dbReference type="InterPro" id="IPR000792">
    <property type="entry name" value="Tscrpt_reg_LuxR_C"/>
</dbReference>
<dbReference type="GO" id="GO:0006355">
    <property type="term" value="P:regulation of DNA-templated transcription"/>
    <property type="evidence" value="ECO:0007669"/>
    <property type="project" value="InterPro"/>
</dbReference>
<evidence type="ECO:0000259" key="1">
    <source>
        <dbReference type="PROSITE" id="PS50043"/>
    </source>
</evidence>
<keyword evidence="3" id="KW-1185">Reference proteome</keyword>
<dbReference type="GO" id="GO:0003677">
    <property type="term" value="F:DNA binding"/>
    <property type="evidence" value="ECO:0007669"/>
    <property type="project" value="InterPro"/>
</dbReference>
<comment type="caution">
    <text evidence="2">The sequence shown here is derived from an EMBL/GenBank/DDBJ whole genome shotgun (WGS) entry which is preliminary data.</text>
</comment>
<dbReference type="InterPro" id="IPR016032">
    <property type="entry name" value="Sig_transdc_resp-reg_C-effctor"/>
</dbReference>
<dbReference type="SMART" id="SM00421">
    <property type="entry name" value="HTH_LUXR"/>
    <property type="match status" value="1"/>
</dbReference>
<dbReference type="SUPFAM" id="SSF46894">
    <property type="entry name" value="C-terminal effector domain of the bipartite response regulators"/>
    <property type="match status" value="1"/>
</dbReference>
<dbReference type="PRINTS" id="PR00038">
    <property type="entry name" value="HTHLUXR"/>
</dbReference>
<dbReference type="Pfam" id="PF00196">
    <property type="entry name" value="GerE"/>
    <property type="match status" value="1"/>
</dbReference>
<dbReference type="InterPro" id="IPR036388">
    <property type="entry name" value="WH-like_DNA-bd_sf"/>
</dbReference>
<dbReference type="PROSITE" id="PS50043">
    <property type="entry name" value="HTH_LUXR_2"/>
    <property type="match status" value="1"/>
</dbReference>
<dbReference type="Proteomes" id="UP000606172">
    <property type="component" value="Unassembled WGS sequence"/>
</dbReference>
<name>A0A919RHS2_9ACTN</name>
<feature type="domain" description="HTH luxR-type" evidence="1">
    <location>
        <begin position="1"/>
        <end position="69"/>
    </location>
</feature>
<dbReference type="RefSeq" id="WP_204024553.1">
    <property type="nucleotide sequence ID" value="NZ_BOOW01000013.1"/>
</dbReference>
<dbReference type="Gene3D" id="1.10.10.10">
    <property type="entry name" value="Winged helix-like DNA-binding domain superfamily/Winged helix DNA-binding domain"/>
    <property type="match status" value="1"/>
</dbReference>
<reference evidence="2" key="1">
    <citation type="submission" date="2021-01" db="EMBL/GenBank/DDBJ databases">
        <title>Whole genome shotgun sequence of Sinosporangium siamense NBRC 109515.</title>
        <authorList>
            <person name="Komaki H."/>
            <person name="Tamura T."/>
        </authorList>
    </citation>
    <scope>NUCLEOTIDE SEQUENCE</scope>
    <source>
        <strain evidence="2">NBRC 109515</strain>
    </source>
</reference>
<gene>
    <name evidence="2" type="ORF">Ssi02_22950</name>
</gene>
<proteinExistence type="predicted"/>
<dbReference type="EMBL" id="BOOW01000013">
    <property type="protein sequence ID" value="GII92064.1"/>
    <property type="molecule type" value="Genomic_DNA"/>
</dbReference>
<dbReference type="AlphaFoldDB" id="A0A919RHS2"/>
<sequence length="73" mass="8302">MDMRRLTAAQREILVLMAEGRSNTSIAECLHLTPAAVEKRISTLFDRLDLPPSTHHNRRVLAVLHYLRGHETA</sequence>
<organism evidence="2 3">
    <name type="scientific">Sinosporangium siamense</name>
    <dbReference type="NCBI Taxonomy" id="1367973"/>
    <lineage>
        <taxon>Bacteria</taxon>
        <taxon>Bacillati</taxon>
        <taxon>Actinomycetota</taxon>
        <taxon>Actinomycetes</taxon>
        <taxon>Streptosporangiales</taxon>
        <taxon>Streptosporangiaceae</taxon>
        <taxon>Sinosporangium</taxon>
    </lineage>
</organism>
<evidence type="ECO:0000313" key="2">
    <source>
        <dbReference type="EMBL" id="GII92064.1"/>
    </source>
</evidence>